<evidence type="ECO:0000313" key="3">
    <source>
        <dbReference type="EMBL" id="GAA2147160.1"/>
    </source>
</evidence>
<sequence length="155" mass="15589">MTHRLLALVLALGLSLVAGGCGGDSNDSAGSSSTTPSPTATSPTEPAAADVCDAKDKLDADVKGMKEDNTAPEYKASLTAISQDLKDLVTVADDAYSDDLATFQAALNTFADQVKSIGSSNQGALKTLEDLGQAAGALGDAAQTLAEQIPCPSNS</sequence>
<evidence type="ECO:0000256" key="1">
    <source>
        <dbReference type="SAM" id="MobiDB-lite"/>
    </source>
</evidence>
<dbReference type="RefSeq" id="WP_344152108.1">
    <property type="nucleotide sequence ID" value="NZ_BAAAQR010000006.1"/>
</dbReference>
<accession>A0ABP5LLU1</accession>
<keyword evidence="2" id="KW-0732">Signal</keyword>
<protein>
    <recommendedName>
        <fullName evidence="5">Lipoprotein</fullName>
    </recommendedName>
</protein>
<name>A0ABP5LLU1_9ACTN</name>
<organism evidence="3 4">
    <name type="scientific">Nocardioides koreensis</name>
    <dbReference type="NCBI Taxonomy" id="433651"/>
    <lineage>
        <taxon>Bacteria</taxon>
        <taxon>Bacillati</taxon>
        <taxon>Actinomycetota</taxon>
        <taxon>Actinomycetes</taxon>
        <taxon>Propionibacteriales</taxon>
        <taxon>Nocardioidaceae</taxon>
        <taxon>Nocardioides</taxon>
    </lineage>
</organism>
<evidence type="ECO:0000256" key="2">
    <source>
        <dbReference type="SAM" id="SignalP"/>
    </source>
</evidence>
<dbReference type="PROSITE" id="PS51257">
    <property type="entry name" value="PROKAR_LIPOPROTEIN"/>
    <property type="match status" value="1"/>
</dbReference>
<dbReference type="Proteomes" id="UP001501771">
    <property type="component" value="Unassembled WGS sequence"/>
</dbReference>
<feature type="signal peptide" evidence="2">
    <location>
        <begin position="1"/>
        <end position="20"/>
    </location>
</feature>
<feature type="region of interest" description="Disordered" evidence="1">
    <location>
        <begin position="25"/>
        <end position="53"/>
    </location>
</feature>
<evidence type="ECO:0008006" key="5">
    <source>
        <dbReference type="Google" id="ProtNLM"/>
    </source>
</evidence>
<evidence type="ECO:0000313" key="4">
    <source>
        <dbReference type="Proteomes" id="UP001501771"/>
    </source>
</evidence>
<comment type="caution">
    <text evidence="3">The sequence shown here is derived from an EMBL/GenBank/DDBJ whole genome shotgun (WGS) entry which is preliminary data.</text>
</comment>
<dbReference type="EMBL" id="BAAAQR010000006">
    <property type="protein sequence ID" value="GAA2147160.1"/>
    <property type="molecule type" value="Genomic_DNA"/>
</dbReference>
<reference evidence="4" key="1">
    <citation type="journal article" date="2019" name="Int. J. Syst. Evol. Microbiol.">
        <title>The Global Catalogue of Microorganisms (GCM) 10K type strain sequencing project: providing services to taxonomists for standard genome sequencing and annotation.</title>
        <authorList>
            <consortium name="The Broad Institute Genomics Platform"/>
            <consortium name="The Broad Institute Genome Sequencing Center for Infectious Disease"/>
            <person name="Wu L."/>
            <person name="Ma J."/>
        </authorList>
    </citation>
    <scope>NUCLEOTIDE SEQUENCE [LARGE SCALE GENOMIC DNA]</scope>
    <source>
        <strain evidence="4">JCM 16022</strain>
    </source>
</reference>
<feature type="chain" id="PRO_5045950184" description="Lipoprotein" evidence="2">
    <location>
        <begin position="21"/>
        <end position="155"/>
    </location>
</feature>
<gene>
    <name evidence="3" type="ORF">GCM10009844_24120</name>
</gene>
<feature type="compositionally biased region" description="Low complexity" evidence="1">
    <location>
        <begin position="25"/>
        <end position="50"/>
    </location>
</feature>
<proteinExistence type="predicted"/>
<keyword evidence="4" id="KW-1185">Reference proteome</keyword>